<reference evidence="2" key="1">
    <citation type="submission" date="2016-05" db="EMBL/GenBank/DDBJ databases">
        <authorList>
            <person name="Liu B."/>
            <person name="Wang J."/>
            <person name="Zhu Y."/>
            <person name="Liu G."/>
            <person name="Chen Q."/>
            <person name="Chen Z."/>
            <person name="Lan J."/>
            <person name="Che J."/>
            <person name="Ge C."/>
            <person name="Shi H."/>
            <person name="Pan Z."/>
            <person name="Liu X."/>
        </authorList>
    </citation>
    <scope>NUCLEOTIDE SEQUENCE [LARGE SCALE GENOMIC DNA]</scope>
    <source>
        <strain evidence="2">FJAT-27215</strain>
    </source>
</reference>
<keyword evidence="2" id="KW-1185">Reference proteome</keyword>
<protein>
    <submittedName>
        <fullName evidence="1">Lactam utilization protein LamB</fullName>
    </submittedName>
</protein>
<organism evidence="1 2">
    <name type="scientific">Pseudobacillus wudalianchiensis</name>
    <dbReference type="NCBI Taxonomy" id="1743143"/>
    <lineage>
        <taxon>Bacteria</taxon>
        <taxon>Bacillati</taxon>
        <taxon>Bacillota</taxon>
        <taxon>Bacilli</taxon>
        <taxon>Bacillales</taxon>
        <taxon>Bacillaceae</taxon>
        <taxon>Pseudobacillus</taxon>
    </lineage>
</organism>
<dbReference type="PANTHER" id="PTHR30292:SF0">
    <property type="entry name" value="5-OXOPROLINASE SUBUNIT A"/>
    <property type="match status" value="1"/>
</dbReference>
<dbReference type="PANTHER" id="PTHR30292">
    <property type="entry name" value="UNCHARACTERIZED PROTEIN YBGL-RELATED"/>
    <property type="match status" value="1"/>
</dbReference>
<dbReference type="CDD" id="cd10787">
    <property type="entry name" value="LamB_YcsF_like"/>
    <property type="match status" value="1"/>
</dbReference>
<dbReference type="RefSeq" id="WP_065410047.1">
    <property type="nucleotide sequence ID" value="NZ_MAYT01000012.1"/>
</dbReference>
<gene>
    <name evidence="1" type="ORF">A8F95_04520</name>
</gene>
<accession>A0A1B9AXQ6</accession>
<evidence type="ECO:0000313" key="1">
    <source>
        <dbReference type="EMBL" id="OCA88717.1"/>
    </source>
</evidence>
<dbReference type="Proteomes" id="UP000092578">
    <property type="component" value="Unassembled WGS sequence"/>
</dbReference>
<proteinExistence type="predicted"/>
<name>A0A1B9AXQ6_9BACI</name>
<evidence type="ECO:0000313" key="2">
    <source>
        <dbReference type="Proteomes" id="UP000092578"/>
    </source>
</evidence>
<dbReference type="InterPro" id="IPR011330">
    <property type="entry name" value="Glyco_hydro/deAcase_b/a-brl"/>
</dbReference>
<dbReference type="NCBIfam" id="NF003814">
    <property type="entry name" value="PRK05406.1-3"/>
    <property type="match status" value="1"/>
</dbReference>
<sequence length="255" mass="28276">MHKVDLNCDMGESFGLYELGNDEEMMQYITSANIACGFHGGDPHVMRKTVELAKKYDVGIGAHPSFPDLLGFGRRYMTCTPAEVKDYVTYQLGALREFCRTTNVKMQHCKPHGALFMKAMEDKQLARSILEAIHETDQDMIVFALNQSEVYEEAIRMGVPVAKEAYSDREHTESGSIVLTRRGSEINDYEALANRVVRMVKEERVVTYDGKDVSIQAETICIHGDTPGAPALAKAITAALKAGGVEIVPIKTIIK</sequence>
<dbReference type="Pfam" id="PF03746">
    <property type="entry name" value="LamB_YcsF"/>
    <property type="match status" value="1"/>
</dbReference>
<dbReference type="SUPFAM" id="SSF88713">
    <property type="entry name" value="Glycoside hydrolase/deacetylase"/>
    <property type="match status" value="1"/>
</dbReference>
<dbReference type="GO" id="GO:0005975">
    <property type="term" value="P:carbohydrate metabolic process"/>
    <property type="evidence" value="ECO:0007669"/>
    <property type="project" value="InterPro"/>
</dbReference>
<dbReference type="AlphaFoldDB" id="A0A1B9AXQ6"/>
<dbReference type="NCBIfam" id="NF003816">
    <property type="entry name" value="PRK05406.1-5"/>
    <property type="match status" value="1"/>
</dbReference>
<dbReference type="Gene3D" id="3.20.20.370">
    <property type="entry name" value="Glycoside hydrolase/deacetylase"/>
    <property type="match status" value="1"/>
</dbReference>
<dbReference type="EMBL" id="MAYT01000012">
    <property type="protein sequence ID" value="OCA88717.1"/>
    <property type="molecule type" value="Genomic_DNA"/>
</dbReference>
<comment type="caution">
    <text evidence="1">The sequence shown here is derived from an EMBL/GenBank/DDBJ whole genome shotgun (WGS) entry which is preliminary data.</text>
</comment>
<dbReference type="InterPro" id="IPR005501">
    <property type="entry name" value="LamB/YcsF/PxpA-like"/>
</dbReference>